<reference evidence="1 2" key="1">
    <citation type="submission" date="2023-08" db="EMBL/GenBank/DDBJ databases">
        <title>Genome sequencing of plant associated microbes to promote plant fitness in Sorghum bicolor and Oryza sativa.</title>
        <authorList>
            <person name="Coleman-Derr D."/>
        </authorList>
    </citation>
    <scope>NUCLEOTIDE SEQUENCE [LARGE SCALE GENOMIC DNA]</scope>
    <source>
        <strain evidence="1 2">SLBN-33</strain>
    </source>
</reference>
<dbReference type="Gene3D" id="3.20.20.70">
    <property type="entry name" value="Aldolase class I"/>
    <property type="match status" value="1"/>
</dbReference>
<sequence length="108" mass="11311">MIPTKPFLPVLGLHHPIVQAPMAGISTPLMAAAVSNAGALGSIAVGAGTPDRARELIAATRALTDKPFNVNVFCHQPARGDSLREAQWLAHLRPLFAEFDAGPPRVAA</sequence>
<keyword evidence="1" id="KW-0560">Oxidoreductase</keyword>
<dbReference type="Proteomes" id="UP001245184">
    <property type="component" value="Unassembled WGS sequence"/>
</dbReference>
<dbReference type="AlphaFoldDB" id="A0ABD5C8M7"/>
<dbReference type="EMBL" id="JAVIZN010000002">
    <property type="protein sequence ID" value="MDR6201373.1"/>
    <property type="molecule type" value="Genomic_DNA"/>
</dbReference>
<evidence type="ECO:0000313" key="2">
    <source>
        <dbReference type="Proteomes" id="UP001245184"/>
    </source>
</evidence>
<protein>
    <submittedName>
        <fullName evidence="1">NAD(P)H-dependent flavin oxidoreductase YrpB (Nitropropane dioxygenase family)</fullName>
    </submittedName>
</protein>
<evidence type="ECO:0000313" key="1">
    <source>
        <dbReference type="EMBL" id="MDR6201373.1"/>
    </source>
</evidence>
<gene>
    <name evidence="1" type="ORF">QF025_000093</name>
</gene>
<dbReference type="Pfam" id="PF03060">
    <property type="entry name" value="NMO"/>
    <property type="match status" value="1"/>
</dbReference>
<dbReference type="SUPFAM" id="SSF51412">
    <property type="entry name" value="Inosine monophosphate dehydrogenase (IMPDH)"/>
    <property type="match status" value="1"/>
</dbReference>
<name>A0ABD5C8M7_9BURK</name>
<dbReference type="InterPro" id="IPR013785">
    <property type="entry name" value="Aldolase_TIM"/>
</dbReference>
<dbReference type="PANTHER" id="PTHR42747">
    <property type="entry name" value="NITRONATE MONOOXYGENASE-RELATED"/>
    <property type="match status" value="1"/>
</dbReference>
<organism evidence="1 2">
    <name type="scientific">Paraburkholderia graminis</name>
    <dbReference type="NCBI Taxonomy" id="60548"/>
    <lineage>
        <taxon>Bacteria</taxon>
        <taxon>Pseudomonadati</taxon>
        <taxon>Pseudomonadota</taxon>
        <taxon>Betaproteobacteria</taxon>
        <taxon>Burkholderiales</taxon>
        <taxon>Burkholderiaceae</taxon>
        <taxon>Paraburkholderia</taxon>
    </lineage>
</organism>
<dbReference type="GO" id="GO:0051213">
    <property type="term" value="F:dioxygenase activity"/>
    <property type="evidence" value="ECO:0007669"/>
    <property type="project" value="UniProtKB-KW"/>
</dbReference>
<comment type="caution">
    <text evidence="1">The sequence shown here is derived from an EMBL/GenBank/DDBJ whole genome shotgun (WGS) entry which is preliminary data.</text>
</comment>
<keyword evidence="1" id="KW-0223">Dioxygenase</keyword>
<accession>A0ABD5C8M7</accession>
<dbReference type="PANTHER" id="PTHR42747:SF3">
    <property type="entry name" value="NITRONATE MONOOXYGENASE-RELATED"/>
    <property type="match status" value="1"/>
</dbReference>
<proteinExistence type="predicted"/>